<accession>A0AAE0UCY1</accession>
<evidence type="ECO:0000256" key="1">
    <source>
        <dbReference type="SAM" id="MobiDB-lite"/>
    </source>
</evidence>
<feature type="region of interest" description="Disordered" evidence="1">
    <location>
        <begin position="77"/>
        <end position="105"/>
    </location>
</feature>
<sequence>MCKQSTTHRFCTNGPRCLGGYGLFASPPRRWYSRQYVRRYCSDLNCGGTDLKVDGRLSTYVEDGECLECRVGQRKEGREEGGEEQKEEEEKREEERGEERGEVGVVKERGEVVEVEQVEQNEQPGVSLVKEQKELPGVVKETRIVVEIPTEHYERPQKLPPVIDLTGDAIEKSLEEFDEELDEELEKFEREREREQQRQCEGQGTSTSKDQE</sequence>
<evidence type="ECO:0000313" key="2">
    <source>
        <dbReference type="EMBL" id="KAK3399517.1"/>
    </source>
</evidence>
<gene>
    <name evidence="2" type="ORF">B0T20DRAFT_392534</name>
</gene>
<feature type="compositionally biased region" description="Polar residues" evidence="1">
    <location>
        <begin position="199"/>
        <end position="212"/>
    </location>
</feature>
<proteinExistence type="predicted"/>
<dbReference type="AlphaFoldDB" id="A0AAE0UCY1"/>
<dbReference type="EMBL" id="JAUTDP010000005">
    <property type="protein sequence ID" value="KAK3399517.1"/>
    <property type="molecule type" value="Genomic_DNA"/>
</dbReference>
<reference evidence="2" key="1">
    <citation type="journal article" date="2023" name="Mol. Phylogenet. Evol.">
        <title>Genome-scale phylogeny and comparative genomics of the fungal order Sordariales.</title>
        <authorList>
            <person name="Hensen N."/>
            <person name="Bonometti L."/>
            <person name="Westerberg I."/>
            <person name="Brannstrom I.O."/>
            <person name="Guillou S."/>
            <person name="Cros-Aarteil S."/>
            <person name="Calhoun S."/>
            <person name="Haridas S."/>
            <person name="Kuo A."/>
            <person name="Mondo S."/>
            <person name="Pangilinan J."/>
            <person name="Riley R."/>
            <person name="LaButti K."/>
            <person name="Andreopoulos B."/>
            <person name="Lipzen A."/>
            <person name="Chen C."/>
            <person name="Yan M."/>
            <person name="Daum C."/>
            <person name="Ng V."/>
            <person name="Clum A."/>
            <person name="Steindorff A."/>
            <person name="Ohm R.A."/>
            <person name="Martin F."/>
            <person name="Silar P."/>
            <person name="Natvig D.O."/>
            <person name="Lalanne C."/>
            <person name="Gautier V."/>
            <person name="Ament-Velasquez S.L."/>
            <person name="Kruys A."/>
            <person name="Hutchinson M.I."/>
            <person name="Powell A.J."/>
            <person name="Barry K."/>
            <person name="Miller A.N."/>
            <person name="Grigoriev I.V."/>
            <person name="Debuchy R."/>
            <person name="Gladieux P."/>
            <person name="Hiltunen Thoren M."/>
            <person name="Johannesson H."/>
        </authorList>
    </citation>
    <scope>NUCLEOTIDE SEQUENCE</scope>
    <source>
        <strain evidence="2">FGSC 1904</strain>
    </source>
</reference>
<evidence type="ECO:0000313" key="3">
    <source>
        <dbReference type="Proteomes" id="UP001281003"/>
    </source>
</evidence>
<comment type="caution">
    <text evidence="2">The sequence shown here is derived from an EMBL/GenBank/DDBJ whole genome shotgun (WGS) entry which is preliminary data.</text>
</comment>
<keyword evidence="3" id="KW-1185">Reference proteome</keyword>
<feature type="compositionally biased region" description="Basic and acidic residues" evidence="1">
    <location>
        <begin position="187"/>
        <end position="198"/>
    </location>
</feature>
<feature type="region of interest" description="Disordered" evidence="1">
    <location>
        <begin position="178"/>
        <end position="212"/>
    </location>
</feature>
<name>A0AAE0UCY1_SORBR</name>
<organism evidence="2 3">
    <name type="scientific">Sordaria brevicollis</name>
    <dbReference type="NCBI Taxonomy" id="83679"/>
    <lineage>
        <taxon>Eukaryota</taxon>
        <taxon>Fungi</taxon>
        <taxon>Dikarya</taxon>
        <taxon>Ascomycota</taxon>
        <taxon>Pezizomycotina</taxon>
        <taxon>Sordariomycetes</taxon>
        <taxon>Sordariomycetidae</taxon>
        <taxon>Sordariales</taxon>
        <taxon>Sordariaceae</taxon>
        <taxon>Sordaria</taxon>
    </lineage>
</organism>
<dbReference type="Proteomes" id="UP001281003">
    <property type="component" value="Unassembled WGS sequence"/>
</dbReference>
<feature type="compositionally biased region" description="Basic and acidic residues" evidence="1">
    <location>
        <begin position="93"/>
        <end position="105"/>
    </location>
</feature>
<reference evidence="2" key="2">
    <citation type="submission" date="2023-07" db="EMBL/GenBank/DDBJ databases">
        <authorList>
            <consortium name="Lawrence Berkeley National Laboratory"/>
            <person name="Haridas S."/>
            <person name="Hensen N."/>
            <person name="Bonometti L."/>
            <person name="Westerberg I."/>
            <person name="Brannstrom I.O."/>
            <person name="Guillou S."/>
            <person name="Cros-Aarteil S."/>
            <person name="Calhoun S."/>
            <person name="Kuo A."/>
            <person name="Mondo S."/>
            <person name="Pangilinan J."/>
            <person name="Riley R."/>
            <person name="LaButti K."/>
            <person name="Andreopoulos B."/>
            <person name="Lipzen A."/>
            <person name="Chen C."/>
            <person name="Yanf M."/>
            <person name="Daum C."/>
            <person name="Ng V."/>
            <person name="Clum A."/>
            <person name="Steindorff A."/>
            <person name="Ohm R."/>
            <person name="Martin F."/>
            <person name="Silar P."/>
            <person name="Natvig D."/>
            <person name="Lalanne C."/>
            <person name="Gautier V."/>
            <person name="Ament-velasquez S.L."/>
            <person name="Kruys A."/>
            <person name="Hutchinson M.I."/>
            <person name="Powell A.J."/>
            <person name="Barry K."/>
            <person name="Miller A.N."/>
            <person name="Grigoriev I.V."/>
            <person name="Debuchy R."/>
            <person name="Gladieux P."/>
            <person name="Thoren M.H."/>
            <person name="Johannesson H."/>
        </authorList>
    </citation>
    <scope>NUCLEOTIDE SEQUENCE</scope>
    <source>
        <strain evidence="2">FGSC 1904</strain>
    </source>
</reference>
<protein>
    <submittedName>
        <fullName evidence="2">Uncharacterized protein</fullName>
    </submittedName>
</protein>